<feature type="region of interest" description="Disordered" evidence="1">
    <location>
        <begin position="1"/>
        <end position="37"/>
    </location>
</feature>
<protein>
    <submittedName>
        <fullName evidence="2">Uncharacterized protein</fullName>
    </submittedName>
</protein>
<dbReference type="EMBL" id="KV020162">
    <property type="protein sequence ID" value="KZV14917.1"/>
    <property type="molecule type" value="Genomic_DNA"/>
</dbReference>
<evidence type="ECO:0000313" key="3">
    <source>
        <dbReference type="Proteomes" id="UP000250235"/>
    </source>
</evidence>
<gene>
    <name evidence="2" type="ORF">F511_40309</name>
</gene>
<evidence type="ECO:0000256" key="1">
    <source>
        <dbReference type="SAM" id="MobiDB-lite"/>
    </source>
</evidence>
<dbReference type="PANTHER" id="PTHR33132">
    <property type="entry name" value="OSJNBB0118P14.9 PROTEIN"/>
    <property type="match status" value="1"/>
</dbReference>
<keyword evidence="3" id="KW-1185">Reference proteome</keyword>
<dbReference type="AlphaFoldDB" id="A0A2Z7A0E1"/>
<dbReference type="OrthoDB" id="1924025at2759"/>
<sequence length="86" mass="9107">MENEAMIIKDTKTAECSPRGSDVVSPTSKMMSAGGISGQGSVTKHNCLCAPTTHAGSFRCRLHRSPSLQRTKSIDPPACQDSQSKA</sequence>
<name>A0A2Z7A0E1_9LAMI</name>
<reference evidence="2 3" key="1">
    <citation type="journal article" date="2015" name="Proc. Natl. Acad. Sci. U.S.A.">
        <title>The resurrection genome of Boea hygrometrica: A blueprint for survival of dehydration.</title>
        <authorList>
            <person name="Xiao L."/>
            <person name="Yang G."/>
            <person name="Zhang L."/>
            <person name="Yang X."/>
            <person name="Zhao S."/>
            <person name="Ji Z."/>
            <person name="Zhou Q."/>
            <person name="Hu M."/>
            <person name="Wang Y."/>
            <person name="Chen M."/>
            <person name="Xu Y."/>
            <person name="Jin H."/>
            <person name="Xiao X."/>
            <person name="Hu G."/>
            <person name="Bao F."/>
            <person name="Hu Y."/>
            <person name="Wan P."/>
            <person name="Li L."/>
            <person name="Deng X."/>
            <person name="Kuang T."/>
            <person name="Xiang C."/>
            <person name="Zhu J.K."/>
            <person name="Oliver M.J."/>
            <person name="He Y."/>
        </authorList>
    </citation>
    <scope>NUCLEOTIDE SEQUENCE [LARGE SCALE GENOMIC DNA]</scope>
    <source>
        <strain evidence="3">cv. XS01</strain>
    </source>
</reference>
<evidence type="ECO:0000313" key="2">
    <source>
        <dbReference type="EMBL" id="KZV14917.1"/>
    </source>
</evidence>
<dbReference type="PANTHER" id="PTHR33132:SF92">
    <property type="entry name" value="SERINE-RICH PROTEIN"/>
    <property type="match status" value="1"/>
</dbReference>
<dbReference type="Proteomes" id="UP000250235">
    <property type="component" value="Unassembled WGS sequence"/>
</dbReference>
<organism evidence="2 3">
    <name type="scientific">Dorcoceras hygrometricum</name>
    <dbReference type="NCBI Taxonomy" id="472368"/>
    <lineage>
        <taxon>Eukaryota</taxon>
        <taxon>Viridiplantae</taxon>
        <taxon>Streptophyta</taxon>
        <taxon>Embryophyta</taxon>
        <taxon>Tracheophyta</taxon>
        <taxon>Spermatophyta</taxon>
        <taxon>Magnoliopsida</taxon>
        <taxon>eudicotyledons</taxon>
        <taxon>Gunneridae</taxon>
        <taxon>Pentapetalae</taxon>
        <taxon>asterids</taxon>
        <taxon>lamiids</taxon>
        <taxon>Lamiales</taxon>
        <taxon>Gesneriaceae</taxon>
        <taxon>Didymocarpoideae</taxon>
        <taxon>Trichosporeae</taxon>
        <taxon>Loxocarpinae</taxon>
        <taxon>Dorcoceras</taxon>
    </lineage>
</organism>
<proteinExistence type="predicted"/>
<accession>A0A2Z7A0E1</accession>
<feature type="region of interest" description="Disordered" evidence="1">
    <location>
        <begin position="64"/>
        <end position="86"/>
    </location>
</feature>